<dbReference type="AlphaFoldDB" id="A0A1V8SMU6"/>
<comment type="caution">
    <text evidence="2">The sequence shown here is derived from an EMBL/GenBank/DDBJ whole genome shotgun (WGS) entry which is preliminary data.</text>
</comment>
<name>A0A1V8SMU6_9PEZI</name>
<evidence type="ECO:0000256" key="1">
    <source>
        <dbReference type="SAM" id="MobiDB-lite"/>
    </source>
</evidence>
<proteinExistence type="predicted"/>
<sequence length="222" mass="24860">MVTRIDDRWLWLGASVTLFLMAHGIRYAIRDILRLTEIPDDWDSNVEVKQENIENSALHMKSLGCPSGVDFNFKGIPIATLKTLYSSPNFNISDAATALIMTRYRQSPETRKSIERDAVSADEDVAFRAKRTLSFIRDWEVLRDREIASAIPTPAGSDDGTLDDRNGAGSAAAFAGWDAVPRPPQADHTSQDLEARRRRRNAWIHHEAEDGSLVEDDIIQPA</sequence>
<accession>A0A1V8SMU6</accession>
<feature type="region of interest" description="Disordered" evidence="1">
    <location>
        <begin position="175"/>
        <end position="194"/>
    </location>
</feature>
<dbReference type="Proteomes" id="UP000192596">
    <property type="component" value="Unassembled WGS sequence"/>
</dbReference>
<reference evidence="3" key="1">
    <citation type="submission" date="2017-03" db="EMBL/GenBank/DDBJ databases">
        <title>Genomes of endolithic fungi from Antarctica.</title>
        <authorList>
            <person name="Coleine C."/>
            <person name="Masonjones S."/>
            <person name="Stajich J.E."/>
        </authorList>
    </citation>
    <scope>NUCLEOTIDE SEQUENCE [LARGE SCALE GENOMIC DNA]</scope>
    <source>
        <strain evidence="3">CCFEE 5527</strain>
    </source>
</reference>
<protein>
    <submittedName>
        <fullName evidence="2">Uncharacterized protein</fullName>
    </submittedName>
</protein>
<evidence type="ECO:0000313" key="3">
    <source>
        <dbReference type="Proteomes" id="UP000192596"/>
    </source>
</evidence>
<keyword evidence="3" id="KW-1185">Reference proteome</keyword>
<dbReference type="EMBL" id="NAJO01000035">
    <property type="protein sequence ID" value="OQO00486.1"/>
    <property type="molecule type" value="Genomic_DNA"/>
</dbReference>
<evidence type="ECO:0000313" key="2">
    <source>
        <dbReference type="EMBL" id="OQO00486.1"/>
    </source>
</evidence>
<organism evidence="2 3">
    <name type="scientific">Cryoendolithus antarcticus</name>
    <dbReference type="NCBI Taxonomy" id="1507870"/>
    <lineage>
        <taxon>Eukaryota</taxon>
        <taxon>Fungi</taxon>
        <taxon>Dikarya</taxon>
        <taxon>Ascomycota</taxon>
        <taxon>Pezizomycotina</taxon>
        <taxon>Dothideomycetes</taxon>
        <taxon>Dothideomycetidae</taxon>
        <taxon>Cladosporiales</taxon>
        <taxon>Cladosporiaceae</taxon>
        <taxon>Cryoendolithus</taxon>
    </lineage>
</organism>
<gene>
    <name evidence="2" type="ORF">B0A48_13835</name>
</gene>
<dbReference type="OrthoDB" id="5385189at2759"/>
<dbReference type="InParanoid" id="A0A1V8SMU6"/>